<protein>
    <submittedName>
        <fullName evidence="3">Membrane protein</fullName>
    </submittedName>
</protein>
<name>A0A1H7HFK8_STRJI</name>
<proteinExistence type="predicted"/>
<dbReference type="STRING" id="235985.SAMN05414137_102195"/>
<keyword evidence="2" id="KW-0812">Transmembrane</keyword>
<feature type="transmembrane region" description="Helical" evidence="2">
    <location>
        <begin position="75"/>
        <end position="96"/>
    </location>
</feature>
<evidence type="ECO:0000256" key="2">
    <source>
        <dbReference type="SAM" id="Phobius"/>
    </source>
</evidence>
<feature type="region of interest" description="Disordered" evidence="1">
    <location>
        <begin position="1"/>
        <end position="39"/>
    </location>
</feature>
<dbReference type="EMBL" id="FOAZ01000002">
    <property type="protein sequence ID" value="SEK49099.1"/>
    <property type="molecule type" value="Genomic_DNA"/>
</dbReference>
<feature type="transmembrane region" description="Helical" evidence="2">
    <location>
        <begin position="132"/>
        <end position="150"/>
    </location>
</feature>
<dbReference type="eggNOG" id="COG1295">
    <property type="taxonomic scope" value="Bacteria"/>
</dbReference>
<gene>
    <name evidence="3" type="ORF">SAMN05414137_102195</name>
</gene>
<feature type="transmembrane region" description="Helical" evidence="2">
    <location>
        <begin position="265"/>
        <end position="291"/>
    </location>
</feature>
<evidence type="ECO:0000256" key="1">
    <source>
        <dbReference type="SAM" id="MobiDB-lite"/>
    </source>
</evidence>
<keyword evidence="2" id="KW-1133">Transmembrane helix</keyword>
<evidence type="ECO:0000313" key="4">
    <source>
        <dbReference type="Proteomes" id="UP000183015"/>
    </source>
</evidence>
<accession>A0A1H7HFK8</accession>
<feature type="transmembrane region" description="Helical" evidence="2">
    <location>
        <begin position="171"/>
        <end position="191"/>
    </location>
</feature>
<keyword evidence="4" id="KW-1185">Reference proteome</keyword>
<evidence type="ECO:0000313" key="3">
    <source>
        <dbReference type="EMBL" id="SEK49099.1"/>
    </source>
</evidence>
<sequence>MADTSGLALNRDVTPVTRSPPSPLSPSQRKPAPLNRPPSFDRERVVRSLTFWLRPAFALRVVGRFQRLVGFDRSMALASTALTALIALAILCGPLFNVLGHGDAASRIIARYSLTGGGAEAVQLIFSAGEQTGTTLLSAVFLLIAILSFTRTEQRFFEQTWELKPLSVRNTPNALLSIAALAGYLALAGWLRTAVDSRLGLASAALTAPLSAGFLLLTGRLLSARRIAWTDLLPFALAAGLLESGYSVAAAAYLPRYFSVSASRYGPIGAVFAMISTLFVIMLLMVAGGALGREVSVELARIRRGERPPDGEVRREWDRLLADLQQRWETARRRIRDNHRDEPPPPVP</sequence>
<dbReference type="Proteomes" id="UP000183015">
    <property type="component" value="Unassembled WGS sequence"/>
</dbReference>
<feature type="transmembrane region" description="Helical" evidence="2">
    <location>
        <begin position="229"/>
        <end position="253"/>
    </location>
</feature>
<keyword evidence="2" id="KW-0472">Membrane</keyword>
<reference evidence="4" key="1">
    <citation type="submission" date="2016-10" db="EMBL/GenBank/DDBJ databases">
        <authorList>
            <person name="Varghese N."/>
        </authorList>
    </citation>
    <scope>NUCLEOTIDE SEQUENCE [LARGE SCALE GENOMIC DNA]</scope>
    <source>
        <strain evidence="4">DSM 45096 / BCRC 16803 / CGMCC 4.1857 / CIP 109030 / JCM 12277 / KCTC 19219 / NBRC 100920 / 33214</strain>
    </source>
</reference>
<organism evidence="3 4">
    <name type="scientific">Streptacidiphilus jiangxiensis</name>
    <dbReference type="NCBI Taxonomy" id="235985"/>
    <lineage>
        <taxon>Bacteria</taxon>
        <taxon>Bacillati</taxon>
        <taxon>Actinomycetota</taxon>
        <taxon>Actinomycetes</taxon>
        <taxon>Kitasatosporales</taxon>
        <taxon>Streptomycetaceae</taxon>
        <taxon>Streptacidiphilus</taxon>
    </lineage>
</organism>
<dbReference type="AlphaFoldDB" id="A0A1H7HFK8"/>
<feature type="transmembrane region" description="Helical" evidence="2">
    <location>
        <begin position="197"/>
        <end position="217"/>
    </location>
</feature>